<comment type="caution">
    <text evidence="2">Lacks conserved residue(s) required for the propagation of feature annotation.</text>
</comment>
<sequence length="1043" mass="117485">MNTFAFTCYLVYTTAVISVVTSQYDYGDVDVSAVNRLSLRSEGDTGTVVFKGEVTDKTSPSVLRIQSKPNCYMSIKPKTTFKFNNNCFWTHPPQACMNGCFYAYVFDGYYYNDYNATMKHIWDSNWTDYNTTSSVLYVAVCHTGITNHNMQLTFTAVERRFVYEGDSVLHRTGEVMSSLFPNPYIQNGEQTTYVFRSRNPTDKVVIEFDDFDIAPGGALYFNPSSDYRFPIIIHDATPRPVVQSDNNELQLIFDTGWPGSSYRNNLGFKASYRFITAHEFYQKPNTNCGKYYMTLDGGHIEFQPQFSSDQYDCVWVVKTQPGYKGTYMKLNRFSSVYSGDNNSGDVKVEIHKGLTSNGLIVGTLFPKFGGSYRDFEDKEGFYIRLRGIYRNSITFKLAFTSYKNYYESGCNSNTHFKCSNGYCIPGQLACEANNMEHCKDGSDESIGCSGSYDTKSDHTLTVSVIIPIVVSIFLLIVLSVLFVLVRRCRQAQQFTNMMRESNDPVVCTTDRRRRRRGHDYFQRPADAPPTYDEALITGIPVPDDEEYPPKPPPYSESADSPMMEDSSDPAPPYYSTENVNQSFLDNNGSPIIERQRTSPSNSAISEQDAVSTSTQTRHANVHRNYHKHSNGQPKLHMLDTGRLPDLHSIQATIGTQSMCNISNIGQNSNLTKARSEQILSPRDLGVVNQAYQIDDQDQQSRLYKGQAVSNLELPTGRHHQDKNRKQADNNAKRYESQKGTRNLYQDRPQNHNGARGQTGQIRSGQNRSAEDHQRSSDHPNFAAGQQSAPERSHTRNQYSPNTKQSSRERLKSNEGGNVNSGSDNNQPSARDRLKPKDPVLSKKYYDELQRREQNKNKQSMNYQQREQPHAARKISQENTGARNNSHNKTGAGNNSQDKTGASNNSCDKISSNGHLPNRNTDRILNNQESRRREIKSKNKDVNLTGRNGMRQDLDENKDSHEVARSKHQLGGSNVSLHLCAGNRSEIHRSSVSLNENMLGNNHVESNGANMVNAGHNGQSMVSAGHNVQSSCKSLDDIGEDVLV</sequence>
<keyword evidence="4" id="KW-0812">Transmembrane</keyword>
<dbReference type="Gene3D" id="4.10.400.10">
    <property type="entry name" value="Low-density Lipoprotein Receptor"/>
    <property type="match status" value="1"/>
</dbReference>
<feature type="signal peptide" evidence="5">
    <location>
        <begin position="1"/>
        <end position="22"/>
    </location>
</feature>
<dbReference type="PANTHER" id="PTHR24652:SF69">
    <property type="entry name" value="CUB DOMAIN-CONTAINING PROTEIN"/>
    <property type="match status" value="1"/>
</dbReference>
<feature type="compositionally biased region" description="Polar residues" evidence="3">
    <location>
        <begin position="783"/>
        <end position="804"/>
    </location>
</feature>
<evidence type="ECO:0000313" key="6">
    <source>
        <dbReference type="EMBL" id="VDI68502.1"/>
    </source>
</evidence>
<keyword evidence="4" id="KW-0472">Membrane</keyword>
<keyword evidence="7" id="KW-1185">Reference proteome</keyword>
<keyword evidence="4" id="KW-1133">Transmembrane helix</keyword>
<dbReference type="InterPro" id="IPR036055">
    <property type="entry name" value="LDL_receptor-like_sf"/>
</dbReference>
<dbReference type="InterPro" id="IPR042333">
    <property type="entry name" value="LRAD2/Mig-13-like"/>
</dbReference>
<feature type="transmembrane region" description="Helical" evidence="4">
    <location>
        <begin position="464"/>
        <end position="485"/>
    </location>
</feature>
<dbReference type="PROSITE" id="PS50068">
    <property type="entry name" value="LDLRA_2"/>
    <property type="match status" value="1"/>
</dbReference>
<feature type="compositionally biased region" description="Polar residues" evidence="3">
    <location>
        <begin position="750"/>
        <end position="767"/>
    </location>
</feature>
<dbReference type="SUPFAM" id="SSF49854">
    <property type="entry name" value="Spermadhesin, CUB domain"/>
    <property type="match status" value="1"/>
</dbReference>
<feature type="compositionally biased region" description="Polar residues" evidence="3">
    <location>
        <begin position="575"/>
        <end position="589"/>
    </location>
</feature>
<evidence type="ECO:0000256" key="2">
    <source>
        <dbReference type="PROSITE-ProRule" id="PRU00124"/>
    </source>
</evidence>
<feature type="compositionally biased region" description="Basic and acidic residues" evidence="3">
    <location>
        <begin position="928"/>
        <end position="940"/>
    </location>
</feature>
<feature type="compositionally biased region" description="Basic and acidic residues" evidence="3">
    <location>
        <begin position="768"/>
        <end position="777"/>
    </location>
</feature>
<evidence type="ECO:0000256" key="3">
    <source>
        <dbReference type="SAM" id="MobiDB-lite"/>
    </source>
</evidence>
<organism evidence="6 7">
    <name type="scientific">Mytilus galloprovincialis</name>
    <name type="common">Mediterranean mussel</name>
    <dbReference type="NCBI Taxonomy" id="29158"/>
    <lineage>
        <taxon>Eukaryota</taxon>
        <taxon>Metazoa</taxon>
        <taxon>Spiralia</taxon>
        <taxon>Lophotrochozoa</taxon>
        <taxon>Mollusca</taxon>
        <taxon>Bivalvia</taxon>
        <taxon>Autobranchia</taxon>
        <taxon>Pteriomorphia</taxon>
        <taxon>Mytilida</taxon>
        <taxon>Mytiloidea</taxon>
        <taxon>Mytilidae</taxon>
        <taxon>Mytilinae</taxon>
        <taxon>Mytilus</taxon>
    </lineage>
</organism>
<name>A0A8B6GTR9_MYTGA</name>
<feature type="compositionally biased region" description="Basic and acidic residues" evidence="3">
    <location>
        <begin position="723"/>
        <end position="738"/>
    </location>
</feature>
<dbReference type="OrthoDB" id="19606at2759"/>
<feature type="compositionally biased region" description="Polar residues" evidence="3">
    <location>
        <begin position="597"/>
        <end position="618"/>
    </location>
</feature>
<evidence type="ECO:0000256" key="5">
    <source>
        <dbReference type="SAM" id="SignalP"/>
    </source>
</evidence>
<proteinExistence type="predicted"/>
<accession>A0A8B6GTR9</accession>
<dbReference type="EMBL" id="UYJE01008923">
    <property type="protein sequence ID" value="VDI68502.1"/>
    <property type="molecule type" value="Genomic_DNA"/>
</dbReference>
<feature type="region of interest" description="Disordered" evidence="3">
    <location>
        <begin position="711"/>
        <end position="966"/>
    </location>
</feature>
<reference evidence="6" key="1">
    <citation type="submission" date="2018-11" db="EMBL/GenBank/DDBJ databases">
        <authorList>
            <person name="Alioto T."/>
            <person name="Alioto T."/>
        </authorList>
    </citation>
    <scope>NUCLEOTIDE SEQUENCE</scope>
</reference>
<dbReference type="Pfam" id="PF00057">
    <property type="entry name" value="Ldl_recept_a"/>
    <property type="match status" value="1"/>
</dbReference>
<feature type="compositionally biased region" description="Polar residues" evidence="3">
    <location>
        <begin position="856"/>
        <end position="865"/>
    </location>
</feature>
<feature type="compositionally biased region" description="Basic residues" evidence="3">
    <location>
        <begin position="619"/>
        <end position="629"/>
    </location>
</feature>
<keyword evidence="5" id="KW-0732">Signal</keyword>
<feature type="compositionally biased region" description="Basic and acidic residues" evidence="3">
    <location>
        <begin position="949"/>
        <end position="964"/>
    </location>
</feature>
<evidence type="ECO:0000313" key="7">
    <source>
        <dbReference type="Proteomes" id="UP000596742"/>
    </source>
</evidence>
<comment type="caution">
    <text evidence="6">The sequence shown here is derived from an EMBL/GenBank/DDBJ whole genome shotgun (WGS) entry which is preliminary data.</text>
</comment>
<protein>
    <recommendedName>
        <fullName evidence="8">CUB domain-containing protein</fullName>
    </recommendedName>
</protein>
<feature type="compositionally biased region" description="Polar residues" evidence="3">
    <location>
        <begin position="814"/>
        <end position="828"/>
    </location>
</feature>
<dbReference type="AlphaFoldDB" id="A0A8B6GTR9"/>
<dbReference type="PANTHER" id="PTHR24652">
    <property type="entry name" value="LOW-DENSITY LIPOPROTEIN RECEPTOR CLASS A DOMAIN-CONTAINING PROTEIN 2"/>
    <property type="match status" value="1"/>
</dbReference>
<dbReference type="InterPro" id="IPR002172">
    <property type="entry name" value="LDrepeatLR_classA_rpt"/>
</dbReference>
<evidence type="ECO:0000256" key="1">
    <source>
        <dbReference type="ARBA" id="ARBA00023157"/>
    </source>
</evidence>
<gene>
    <name evidence="6" type="ORF">MGAL_10B092182A</name>
</gene>
<evidence type="ECO:0000256" key="4">
    <source>
        <dbReference type="SAM" id="Phobius"/>
    </source>
</evidence>
<feature type="chain" id="PRO_5032536593" description="CUB domain-containing protein" evidence="5">
    <location>
        <begin position="23"/>
        <end position="1043"/>
    </location>
</feature>
<feature type="region of interest" description="Disordered" evidence="3">
    <location>
        <begin position="517"/>
        <end position="635"/>
    </location>
</feature>
<feature type="compositionally biased region" description="Basic and acidic residues" evidence="3">
    <location>
        <begin position="829"/>
        <end position="855"/>
    </location>
</feature>
<dbReference type="InterPro" id="IPR035914">
    <property type="entry name" value="Sperma_CUB_dom_sf"/>
</dbReference>
<feature type="compositionally biased region" description="Polar residues" evidence="3">
    <location>
        <begin position="876"/>
        <end position="927"/>
    </location>
</feature>
<dbReference type="Proteomes" id="UP000596742">
    <property type="component" value="Unassembled WGS sequence"/>
</dbReference>
<dbReference type="CDD" id="cd00112">
    <property type="entry name" value="LDLa"/>
    <property type="match status" value="1"/>
</dbReference>
<evidence type="ECO:0008006" key="8">
    <source>
        <dbReference type="Google" id="ProtNLM"/>
    </source>
</evidence>
<keyword evidence="1" id="KW-1015">Disulfide bond</keyword>
<dbReference type="SMART" id="SM00192">
    <property type="entry name" value="LDLa"/>
    <property type="match status" value="1"/>
</dbReference>